<keyword evidence="2" id="KW-1185">Reference proteome</keyword>
<evidence type="ECO:0000313" key="2">
    <source>
        <dbReference type="Proteomes" id="UP000799539"/>
    </source>
</evidence>
<proteinExistence type="predicted"/>
<accession>A0A6A6FUD3</accession>
<dbReference type="Proteomes" id="UP000799539">
    <property type="component" value="Unassembled WGS sequence"/>
</dbReference>
<dbReference type="OrthoDB" id="2157103at2759"/>
<reference evidence="1" key="1">
    <citation type="journal article" date="2020" name="Stud. Mycol.">
        <title>101 Dothideomycetes genomes: a test case for predicting lifestyles and emergence of pathogens.</title>
        <authorList>
            <person name="Haridas S."/>
            <person name="Albert R."/>
            <person name="Binder M."/>
            <person name="Bloem J."/>
            <person name="Labutti K."/>
            <person name="Salamov A."/>
            <person name="Andreopoulos B."/>
            <person name="Baker S."/>
            <person name="Barry K."/>
            <person name="Bills G."/>
            <person name="Bluhm B."/>
            <person name="Cannon C."/>
            <person name="Castanera R."/>
            <person name="Culley D."/>
            <person name="Daum C."/>
            <person name="Ezra D."/>
            <person name="Gonzalez J."/>
            <person name="Henrissat B."/>
            <person name="Kuo A."/>
            <person name="Liang C."/>
            <person name="Lipzen A."/>
            <person name="Lutzoni F."/>
            <person name="Magnuson J."/>
            <person name="Mondo S."/>
            <person name="Nolan M."/>
            <person name="Ohm R."/>
            <person name="Pangilinan J."/>
            <person name="Park H.-J."/>
            <person name="Ramirez L."/>
            <person name="Alfaro M."/>
            <person name="Sun H."/>
            <person name="Tritt A."/>
            <person name="Yoshinaga Y."/>
            <person name="Zwiers L.-H."/>
            <person name="Turgeon B."/>
            <person name="Goodwin S."/>
            <person name="Spatafora J."/>
            <person name="Crous P."/>
            <person name="Grigoriev I."/>
        </authorList>
    </citation>
    <scope>NUCLEOTIDE SEQUENCE</scope>
    <source>
        <strain evidence="1">SCOH1-5</strain>
    </source>
</reference>
<organism evidence="1 2">
    <name type="scientific">Cercospora zeae-maydis SCOH1-5</name>
    <dbReference type="NCBI Taxonomy" id="717836"/>
    <lineage>
        <taxon>Eukaryota</taxon>
        <taxon>Fungi</taxon>
        <taxon>Dikarya</taxon>
        <taxon>Ascomycota</taxon>
        <taxon>Pezizomycotina</taxon>
        <taxon>Dothideomycetes</taxon>
        <taxon>Dothideomycetidae</taxon>
        <taxon>Mycosphaerellales</taxon>
        <taxon>Mycosphaerellaceae</taxon>
        <taxon>Cercospora</taxon>
    </lineage>
</organism>
<dbReference type="EMBL" id="ML992663">
    <property type="protein sequence ID" value="KAF2216870.1"/>
    <property type="molecule type" value="Genomic_DNA"/>
</dbReference>
<evidence type="ECO:0000313" key="1">
    <source>
        <dbReference type="EMBL" id="KAF2216870.1"/>
    </source>
</evidence>
<feature type="non-terminal residue" evidence="1">
    <location>
        <position position="1"/>
    </location>
</feature>
<gene>
    <name evidence="1" type="ORF">CERZMDRAFT_8058</name>
</gene>
<name>A0A6A6FUD3_9PEZI</name>
<sequence>KHKTVAEADAELMEKLAGHADEGGAAGVEYEDGKPVAQKRSVRKNMFRLI</sequence>
<dbReference type="AlphaFoldDB" id="A0A6A6FUD3"/>
<protein>
    <submittedName>
        <fullName evidence="1">Uncharacterized protein</fullName>
    </submittedName>
</protein>
<feature type="non-terminal residue" evidence="1">
    <location>
        <position position="50"/>
    </location>
</feature>